<dbReference type="EC" id="2.7.7.7" evidence="16"/>
<dbReference type="EMBL" id="STFF01000002">
    <property type="protein sequence ID" value="THU39867.1"/>
    <property type="molecule type" value="Genomic_DNA"/>
</dbReference>
<comment type="cofactor">
    <cofactor evidence="16">
        <name>Mg(2+)</name>
        <dbReference type="ChEBI" id="CHEBI:18420"/>
    </cofactor>
    <text evidence="16">Binds 2 magnesium ions per subunit.</text>
</comment>
<evidence type="ECO:0000256" key="15">
    <source>
        <dbReference type="ARBA" id="ARBA00049244"/>
    </source>
</evidence>
<dbReference type="InterPro" id="IPR036775">
    <property type="entry name" value="DNA_pol_Y-fam_lit_finger_sf"/>
</dbReference>
<keyword evidence="4 16" id="KW-0515">Mutator protein</keyword>
<dbReference type="FunFam" id="3.40.1170.60:FF:000001">
    <property type="entry name" value="DNA polymerase IV"/>
    <property type="match status" value="1"/>
</dbReference>
<sequence>MLLSKDRHIAHFDLDAFFVSVETLRNPKLKGKPLLVGGGSDRGVVAACSYEARKYGVHSAMPMKIARRLCPDAIIIKSDFEAYSKYSRLVTEVIKDAVPVFEKASIDEFYIDLTGMDKFFGCLQFTDQLKKRINKESGLPISWGLASNKLVSKVATNEVKPNGQLEIPFGNEKDFLAPLSVIKIPGVGKETGYKLLKMGVETVKVLSEIPVEMMENLLGKSGIDLWRKANGIDETPVIPYHEQKSISTETTFQADTIDTGFLHSQLVRMTEEIAFQMRQQNKLTGCVTVKVRYSNFETFTRQITIPYTNADHILLKTAQELFNKLYERRLLVRLLGIRFTHLIPGNYQISLFDDTQEMINLYQAIDSVKKRFGEKKILRAVGIGRG</sequence>
<keyword evidence="13 16" id="KW-0238">DNA-binding</keyword>
<keyword evidence="11 16" id="KW-0460">Magnesium</keyword>
<feature type="domain" description="UmuC" evidence="17">
    <location>
        <begin position="9"/>
        <end position="188"/>
    </location>
</feature>
<keyword evidence="5 16" id="KW-0963">Cytoplasm</keyword>
<dbReference type="GO" id="GO:0003887">
    <property type="term" value="F:DNA-directed DNA polymerase activity"/>
    <property type="evidence" value="ECO:0007669"/>
    <property type="project" value="UniProtKB-UniRule"/>
</dbReference>
<comment type="caution">
    <text evidence="18">The sequence shown here is derived from an EMBL/GenBank/DDBJ whole genome shotgun (WGS) entry which is preliminary data.</text>
</comment>
<keyword evidence="8 16" id="KW-0235">DNA replication</keyword>
<evidence type="ECO:0000256" key="14">
    <source>
        <dbReference type="ARBA" id="ARBA00023204"/>
    </source>
</evidence>
<comment type="subunit">
    <text evidence="3 16">Monomer.</text>
</comment>
<dbReference type="Gene3D" id="3.40.1170.60">
    <property type="match status" value="1"/>
</dbReference>
<dbReference type="Pfam" id="PF21999">
    <property type="entry name" value="IMS_HHH_1"/>
    <property type="match status" value="1"/>
</dbReference>
<dbReference type="GO" id="GO:0009432">
    <property type="term" value="P:SOS response"/>
    <property type="evidence" value="ECO:0007669"/>
    <property type="project" value="TreeGrafter"/>
</dbReference>
<evidence type="ECO:0000256" key="16">
    <source>
        <dbReference type="HAMAP-Rule" id="MF_01113"/>
    </source>
</evidence>
<evidence type="ECO:0000256" key="8">
    <source>
        <dbReference type="ARBA" id="ARBA00022705"/>
    </source>
</evidence>
<proteinExistence type="inferred from homology"/>
<dbReference type="PANTHER" id="PTHR11076:SF33">
    <property type="entry name" value="DNA POLYMERASE KAPPA"/>
    <property type="match status" value="1"/>
</dbReference>
<keyword evidence="10 16" id="KW-0227">DNA damage</keyword>
<keyword evidence="9 16" id="KW-0479">Metal-binding</keyword>
<evidence type="ECO:0000256" key="4">
    <source>
        <dbReference type="ARBA" id="ARBA00022457"/>
    </source>
</evidence>
<dbReference type="PANTHER" id="PTHR11076">
    <property type="entry name" value="DNA REPAIR POLYMERASE UMUC / TRANSFERASE FAMILY MEMBER"/>
    <property type="match status" value="1"/>
</dbReference>
<feature type="binding site" evidence="16">
    <location>
        <position position="13"/>
    </location>
    <ligand>
        <name>Mg(2+)</name>
        <dbReference type="ChEBI" id="CHEBI:18420"/>
    </ligand>
</feature>
<dbReference type="Pfam" id="PF00817">
    <property type="entry name" value="IMS"/>
    <property type="match status" value="1"/>
</dbReference>
<keyword evidence="6 16" id="KW-0808">Transferase</keyword>
<evidence type="ECO:0000313" key="19">
    <source>
        <dbReference type="Proteomes" id="UP000306918"/>
    </source>
</evidence>
<reference evidence="18 19" key="1">
    <citation type="submission" date="2019-04" db="EMBL/GenBank/DDBJ databases">
        <title>Niastella caeni sp. nov., isolated from activated sludge.</title>
        <authorList>
            <person name="Sheng M."/>
        </authorList>
    </citation>
    <scope>NUCLEOTIDE SEQUENCE [LARGE SCALE GENOMIC DNA]</scope>
    <source>
        <strain evidence="18 19">HX-2-15</strain>
    </source>
</reference>
<dbReference type="Pfam" id="PF11799">
    <property type="entry name" value="IMS_C"/>
    <property type="match status" value="1"/>
</dbReference>
<evidence type="ECO:0000256" key="11">
    <source>
        <dbReference type="ARBA" id="ARBA00022842"/>
    </source>
</evidence>
<dbReference type="GO" id="GO:0006261">
    <property type="term" value="P:DNA-templated DNA replication"/>
    <property type="evidence" value="ECO:0007669"/>
    <property type="project" value="UniProtKB-UniRule"/>
</dbReference>
<comment type="subcellular location">
    <subcellularLocation>
        <location evidence="1 16">Cytoplasm</location>
    </subcellularLocation>
</comment>
<dbReference type="InterPro" id="IPR017961">
    <property type="entry name" value="DNA_pol_Y-fam_little_finger"/>
</dbReference>
<evidence type="ECO:0000256" key="5">
    <source>
        <dbReference type="ARBA" id="ARBA00022490"/>
    </source>
</evidence>
<dbReference type="CDD" id="cd03586">
    <property type="entry name" value="PolY_Pol_IV_kappa"/>
    <property type="match status" value="1"/>
</dbReference>
<feature type="active site" evidence="16">
    <location>
        <position position="108"/>
    </location>
</feature>
<dbReference type="FunFam" id="3.30.1490.100:FF:000004">
    <property type="entry name" value="DNA polymerase IV"/>
    <property type="match status" value="1"/>
</dbReference>
<gene>
    <name evidence="16 18" type="primary">dinB</name>
    <name evidence="18" type="ORF">FAM09_08190</name>
</gene>
<evidence type="ECO:0000256" key="6">
    <source>
        <dbReference type="ARBA" id="ARBA00022679"/>
    </source>
</evidence>
<accession>A0A4S8HW42</accession>
<comment type="similarity">
    <text evidence="2 16">Belongs to the DNA polymerase type-Y family.</text>
</comment>
<evidence type="ECO:0000313" key="18">
    <source>
        <dbReference type="EMBL" id="THU39867.1"/>
    </source>
</evidence>
<dbReference type="SUPFAM" id="SSF100879">
    <property type="entry name" value="Lesion bypass DNA polymerase (Y-family), little finger domain"/>
    <property type="match status" value="1"/>
</dbReference>
<dbReference type="OrthoDB" id="9808813at2"/>
<name>A0A4S8HW42_9BACT</name>
<comment type="function">
    <text evidence="16">Poorly processive, error-prone DNA polymerase involved in untargeted mutagenesis. Copies undamaged DNA at stalled replication forks, which arise in vivo from mismatched or misaligned primer ends. These misaligned primers can be extended by PolIV. Exhibits no 3'-5' exonuclease (proofreading) activity. May be involved in translesional synthesis, in conjunction with the beta clamp from PolIII.</text>
</comment>
<evidence type="ECO:0000256" key="2">
    <source>
        <dbReference type="ARBA" id="ARBA00010945"/>
    </source>
</evidence>
<dbReference type="NCBIfam" id="NF002677">
    <property type="entry name" value="PRK02406.1"/>
    <property type="match status" value="1"/>
</dbReference>
<dbReference type="InterPro" id="IPR053848">
    <property type="entry name" value="IMS_HHH_1"/>
</dbReference>
<dbReference type="GO" id="GO:0003684">
    <property type="term" value="F:damaged DNA binding"/>
    <property type="evidence" value="ECO:0007669"/>
    <property type="project" value="InterPro"/>
</dbReference>
<dbReference type="Proteomes" id="UP000306918">
    <property type="component" value="Unassembled WGS sequence"/>
</dbReference>
<dbReference type="InterPro" id="IPR050116">
    <property type="entry name" value="DNA_polymerase-Y"/>
</dbReference>
<keyword evidence="12 16" id="KW-0239">DNA-directed DNA polymerase</keyword>
<dbReference type="InterPro" id="IPR043128">
    <property type="entry name" value="Rev_trsase/Diguanyl_cyclase"/>
</dbReference>
<dbReference type="InterPro" id="IPR043502">
    <property type="entry name" value="DNA/RNA_pol_sf"/>
</dbReference>
<dbReference type="GO" id="GO:0000287">
    <property type="term" value="F:magnesium ion binding"/>
    <property type="evidence" value="ECO:0007669"/>
    <property type="project" value="UniProtKB-UniRule"/>
</dbReference>
<evidence type="ECO:0000256" key="3">
    <source>
        <dbReference type="ARBA" id="ARBA00011245"/>
    </source>
</evidence>
<evidence type="ECO:0000256" key="9">
    <source>
        <dbReference type="ARBA" id="ARBA00022723"/>
    </source>
</evidence>
<dbReference type="Gene3D" id="3.30.1490.100">
    <property type="entry name" value="DNA polymerase, Y-family, little finger domain"/>
    <property type="match status" value="1"/>
</dbReference>
<evidence type="ECO:0000256" key="10">
    <source>
        <dbReference type="ARBA" id="ARBA00022763"/>
    </source>
</evidence>
<dbReference type="GO" id="GO:0006281">
    <property type="term" value="P:DNA repair"/>
    <property type="evidence" value="ECO:0007669"/>
    <property type="project" value="UniProtKB-UniRule"/>
</dbReference>
<dbReference type="RefSeq" id="WP_136576623.1">
    <property type="nucleotide sequence ID" value="NZ_STFF01000002.1"/>
</dbReference>
<keyword evidence="19" id="KW-1185">Reference proteome</keyword>
<dbReference type="GO" id="GO:0042276">
    <property type="term" value="P:error-prone translesion synthesis"/>
    <property type="evidence" value="ECO:0007669"/>
    <property type="project" value="TreeGrafter"/>
</dbReference>
<dbReference type="Gene3D" id="1.10.150.20">
    <property type="entry name" value="5' to 3' exonuclease, C-terminal subdomain"/>
    <property type="match status" value="1"/>
</dbReference>
<evidence type="ECO:0000256" key="1">
    <source>
        <dbReference type="ARBA" id="ARBA00004496"/>
    </source>
</evidence>
<keyword evidence="7 16" id="KW-0548">Nucleotidyltransferase</keyword>
<organism evidence="18 19">
    <name type="scientific">Niastella caeni</name>
    <dbReference type="NCBI Taxonomy" id="2569763"/>
    <lineage>
        <taxon>Bacteria</taxon>
        <taxon>Pseudomonadati</taxon>
        <taxon>Bacteroidota</taxon>
        <taxon>Chitinophagia</taxon>
        <taxon>Chitinophagales</taxon>
        <taxon>Chitinophagaceae</taxon>
        <taxon>Niastella</taxon>
    </lineage>
</organism>
<keyword evidence="14 16" id="KW-0234">DNA repair</keyword>
<dbReference type="InterPro" id="IPR022880">
    <property type="entry name" value="DNApol_IV"/>
</dbReference>
<protein>
    <recommendedName>
        <fullName evidence="16">DNA polymerase IV</fullName>
        <shortName evidence="16">Pol IV</shortName>
        <ecNumber evidence="16">2.7.7.7</ecNumber>
    </recommendedName>
</protein>
<dbReference type="SUPFAM" id="SSF56672">
    <property type="entry name" value="DNA/RNA polymerases"/>
    <property type="match status" value="1"/>
</dbReference>
<dbReference type="HAMAP" id="MF_01113">
    <property type="entry name" value="DNApol_IV"/>
    <property type="match status" value="1"/>
</dbReference>
<evidence type="ECO:0000256" key="12">
    <source>
        <dbReference type="ARBA" id="ARBA00022932"/>
    </source>
</evidence>
<feature type="binding site" evidence="16">
    <location>
        <position position="107"/>
    </location>
    <ligand>
        <name>Mg(2+)</name>
        <dbReference type="ChEBI" id="CHEBI:18420"/>
    </ligand>
</feature>
<evidence type="ECO:0000259" key="17">
    <source>
        <dbReference type="PROSITE" id="PS50173"/>
    </source>
</evidence>
<comment type="catalytic activity">
    <reaction evidence="15 16">
        <text>DNA(n) + a 2'-deoxyribonucleoside 5'-triphosphate = DNA(n+1) + diphosphate</text>
        <dbReference type="Rhea" id="RHEA:22508"/>
        <dbReference type="Rhea" id="RHEA-COMP:17339"/>
        <dbReference type="Rhea" id="RHEA-COMP:17340"/>
        <dbReference type="ChEBI" id="CHEBI:33019"/>
        <dbReference type="ChEBI" id="CHEBI:61560"/>
        <dbReference type="ChEBI" id="CHEBI:173112"/>
        <dbReference type="EC" id="2.7.7.7"/>
    </reaction>
</comment>
<evidence type="ECO:0000256" key="13">
    <source>
        <dbReference type="ARBA" id="ARBA00023125"/>
    </source>
</evidence>
<dbReference type="AlphaFoldDB" id="A0A4S8HW42"/>
<dbReference type="GO" id="GO:0005829">
    <property type="term" value="C:cytosol"/>
    <property type="evidence" value="ECO:0007669"/>
    <property type="project" value="TreeGrafter"/>
</dbReference>
<dbReference type="Gene3D" id="3.30.70.270">
    <property type="match status" value="1"/>
</dbReference>
<dbReference type="PROSITE" id="PS50173">
    <property type="entry name" value="UMUC"/>
    <property type="match status" value="1"/>
</dbReference>
<evidence type="ECO:0000256" key="7">
    <source>
        <dbReference type="ARBA" id="ARBA00022695"/>
    </source>
</evidence>
<dbReference type="InterPro" id="IPR001126">
    <property type="entry name" value="UmuC"/>
</dbReference>
<feature type="site" description="Substrate discrimination" evidence="16">
    <location>
        <position position="18"/>
    </location>
</feature>